<comment type="caution">
    <text evidence="1">The sequence shown here is derived from an EMBL/GenBank/DDBJ whole genome shotgun (WGS) entry which is preliminary data.</text>
</comment>
<name>A0AAV2IBF3_LYMST</name>
<gene>
    <name evidence="1" type="ORF">GSLYS_00017000001</name>
</gene>
<accession>A0AAV2IBF3</accession>
<dbReference type="AlphaFoldDB" id="A0AAV2IBF3"/>
<evidence type="ECO:0000313" key="1">
    <source>
        <dbReference type="EMBL" id="CAL1543466.1"/>
    </source>
</evidence>
<protein>
    <submittedName>
        <fullName evidence="1">Uncharacterized protein</fullName>
    </submittedName>
</protein>
<dbReference type="Proteomes" id="UP001497497">
    <property type="component" value="Unassembled WGS sequence"/>
</dbReference>
<proteinExistence type="predicted"/>
<evidence type="ECO:0000313" key="2">
    <source>
        <dbReference type="Proteomes" id="UP001497497"/>
    </source>
</evidence>
<sequence>MDNIYNSTGYHQKEAFPTKEEIRECNAALNRPPYPNFDWWYQDPTLRRQKRPKVIRRDELPIPVLPNRYPYRYTSAQPCTVGRTAKELDIYRTTFTLTPKINCSDKLDLRMVNEVRGYETASMSASLQPFRKGPEQSTSGPTMIPFGLSEPLLVPYKSHSKFDEYVVETLHPGWRKDPLYRRCVKFSFQESLDEPEPTNVSTR</sequence>
<keyword evidence="2" id="KW-1185">Reference proteome</keyword>
<reference evidence="1 2" key="1">
    <citation type="submission" date="2024-04" db="EMBL/GenBank/DDBJ databases">
        <authorList>
            <consortium name="Genoscope - CEA"/>
            <person name="William W."/>
        </authorList>
    </citation>
    <scope>NUCLEOTIDE SEQUENCE [LARGE SCALE GENOMIC DNA]</scope>
</reference>
<dbReference type="EMBL" id="CAXITT010000550">
    <property type="protein sequence ID" value="CAL1543466.1"/>
    <property type="molecule type" value="Genomic_DNA"/>
</dbReference>
<organism evidence="1 2">
    <name type="scientific">Lymnaea stagnalis</name>
    <name type="common">Great pond snail</name>
    <name type="synonym">Helix stagnalis</name>
    <dbReference type="NCBI Taxonomy" id="6523"/>
    <lineage>
        <taxon>Eukaryota</taxon>
        <taxon>Metazoa</taxon>
        <taxon>Spiralia</taxon>
        <taxon>Lophotrochozoa</taxon>
        <taxon>Mollusca</taxon>
        <taxon>Gastropoda</taxon>
        <taxon>Heterobranchia</taxon>
        <taxon>Euthyneura</taxon>
        <taxon>Panpulmonata</taxon>
        <taxon>Hygrophila</taxon>
        <taxon>Lymnaeoidea</taxon>
        <taxon>Lymnaeidae</taxon>
        <taxon>Lymnaea</taxon>
    </lineage>
</organism>